<protein>
    <submittedName>
        <fullName evidence="1">RNA-directed DNA polymerase reverse transcriptase family protein</fullName>
    </submittedName>
</protein>
<comment type="caution">
    <text evidence="1">The sequence shown here is derived from an EMBL/GenBank/DDBJ whole genome shotgun (WGS) entry which is preliminary data.</text>
</comment>
<reference evidence="2" key="1">
    <citation type="journal article" date="2019" name="Plant Biotechnol. J.">
        <title>Genome sequencing of the Australian wild diploid species Gossypium australe highlights disease resistance and delayed gland morphogenesis.</title>
        <authorList>
            <person name="Cai Y."/>
            <person name="Cai X."/>
            <person name="Wang Q."/>
            <person name="Wang P."/>
            <person name="Zhang Y."/>
            <person name="Cai C."/>
            <person name="Xu Y."/>
            <person name="Wang K."/>
            <person name="Zhou Z."/>
            <person name="Wang C."/>
            <person name="Geng S."/>
            <person name="Li B."/>
            <person name="Dong Q."/>
            <person name="Hou Y."/>
            <person name="Wang H."/>
            <person name="Ai P."/>
            <person name="Liu Z."/>
            <person name="Yi F."/>
            <person name="Sun M."/>
            <person name="An G."/>
            <person name="Cheng J."/>
            <person name="Zhang Y."/>
            <person name="Shi Q."/>
            <person name="Xie Y."/>
            <person name="Shi X."/>
            <person name="Chang Y."/>
            <person name="Huang F."/>
            <person name="Chen Y."/>
            <person name="Hong S."/>
            <person name="Mi L."/>
            <person name="Sun Q."/>
            <person name="Zhang L."/>
            <person name="Zhou B."/>
            <person name="Peng R."/>
            <person name="Zhang X."/>
            <person name="Liu F."/>
        </authorList>
    </citation>
    <scope>NUCLEOTIDE SEQUENCE [LARGE SCALE GENOMIC DNA]</scope>
    <source>
        <strain evidence="2">cv. PA1801</strain>
    </source>
</reference>
<keyword evidence="1" id="KW-0695">RNA-directed DNA polymerase</keyword>
<organism evidence="1 2">
    <name type="scientific">Gossypium australe</name>
    <dbReference type="NCBI Taxonomy" id="47621"/>
    <lineage>
        <taxon>Eukaryota</taxon>
        <taxon>Viridiplantae</taxon>
        <taxon>Streptophyta</taxon>
        <taxon>Embryophyta</taxon>
        <taxon>Tracheophyta</taxon>
        <taxon>Spermatophyta</taxon>
        <taxon>Magnoliopsida</taxon>
        <taxon>eudicotyledons</taxon>
        <taxon>Gunneridae</taxon>
        <taxon>Pentapetalae</taxon>
        <taxon>rosids</taxon>
        <taxon>malvids</taxon>
        <taxon>Malvales</taxon>
        <taxon>Malvaceae</taxon>
        <taxon>Malvoideae</taxon>
        <taxon>Gossypium</taxon>
    </lineage>
</organism>
<dbReference type="EMBL" id="SMMG02000006">
    <property type="protein sequence ID" value="KAA3469637.1"/>
    <property type="molecule type" value="Genomic_DNA"/>
</dbReference>
<sequence>MAYFLLPKSLCTELEGIIAKFWWKKIEIERAFNGVPGRIFGWRLINYPNSLLARVLKAKYFSNSNFLNAQLGNLPSLTWKSVWSAKGLLEKGLCWRVDKGDQISVWSDIWISGKEEDKLQNQRSNENI</sequence>
<evidence type="ECO:0000313" key="1">
    <source>
        <dbReference type="EMBL" id="KAA3469637.1"/>
    </source>
</evidence>
<keyword evidence="1" id="KW-0808">Transferase</keyword>
<dbReference type="GO" id="GO:0003964">
    <property type="term" value="F:RNA-directed DNA polymerase activity"/>
    <property type="evidence" value="ECO:0007669"/>
    <property type="project" value="UniProtKB-KW"/>
</dbReference>
<dbReference type="Proteomes" id="UP000325315">
    <property type="component" value="Unassembled WGS sequence"/>
</dbReference>
<name>A0A5B6VKT2_9ROSI</name>
<keyword evidence="1" id="KW-0548">Nucleotidyltransferase</keyword>
<gene>
    <name evidence="1" type="ORF">EPI10_015404</name>
</gene>
<dbReference type="OrthoDB" id="1105397at2759"/>
<proteinExistence type="predicted"/>
<keyword evidence="2" id="KW-1185">Reference proteome</keyword>
<dbReference type="AlphaFoldDB" id="A0A5B6VKT2"/>
<evidence type="ECO:0000313" key="2">
    <source>
        <dbReference type="Proteomes" id="UP000325315"/>
    </source>
</evidence>
<accession>A0A5B6VKT2</accession>